<organism evidence="3 4">
    <name type="scientific">Sulfurisphaera ohwakuensis</name>
    <dbReference type="NCBI Taxonomy" id="69656"/>
    <lineage>
        <taxon>Archaea</taxon>
        <taxon>Thermoproteota</taxon>
        <taxon>Thermoprotei</taxon>
        <taxon>Sulfolobales</taxon>
        <taxon>Sulfolobaceae</taxon>
        <taxon>Sulfurisphaera</taxon>
    </lineage>
</organism>
<dbReference type="GO" id="GO:0003676">
    <property type="term" value="F:nucleic acid binding"/>
    <property type="evidence" value="ECO:0007669"/>
    <property type="project" value="InterPro"/>
</dbReference>
<dbReference type="KEGG" id="soh:D1869_03685"/>
<dbReference type="RefSeq" id="WP_156013961.1">
    <property type="nucleotide sequence ID" value="NZ_CP045484.1"/>
</dbReference>
<dbReference type="AlphaFoldDB" id="A0A650CF52"/>
<sequence length="149" mass="16747">MIIGYFDGLCEPKNPGGIATFGFVIYLDNRKIEGYGLAEKPFSINSTNNVAEYSGLICLMETMLKLGISSPIIKGDSQLVIKQMNGEYKIKAKRIIPLYEKAIQLKKKLNATLIWVPREENEEADRLSRVAYELVRKGKLRDTGCITLT</sequence>
<keyword evidence="3" id="KW-0808">Transferase</keyword>
<dbReference type="PANTHER" id="PTHR46387:SF2">
    <property type="entry name" value="RIBONUCLEASE HI"/>
    <property type="match status" value="1"/>
</dbReference>
<dbReference type="GO" id="GO:0003964">
    <property type="term" value="F:RNA-directed DNA polymerase activity"/>
    <property type="evidence" value="ECO:0007669"/>
    <property type="project" value="UniProtKB-KW"/>
</dbReference>
<dbReference type="CDD" id="cd09279">
    <property type="entry name" value="RNase_HI_like"/>
    <property type="match status" value="1"/>
</dbReference>
<dbReference type="Proteomes" id="UP000582213">
    <property type="component" value="Unassembled WGS sequence"/>
</dbReference>
<protein>
    <submittedName>
        <fullName evidence="3">Reverse transcriptase-like protein</fullName>
    </submittedName>
    <submittedName>
        <fullName evidence="2">Ribonuclease HI</fullName>
        <ecNumber evidence="2">3.1.26.4</ecNumber>
    </submittedName>
</protein>
<proteinExistence type="predicted"/>
<dbReference type="EMBL" id="JACHFY010000023">
    <property type="protein sequence ID" value="MBB5254763.1"/>
    <property type="molecule type" value="Genomic_DNA"/>
</dbReference>
<dbReference type="NCBIfam" id="NF041175">
    <property type="entry name" value="RNAseHI_Thmprot"/>
    <property type="match status" value="1"/>
</dbReference>
<evidence type="ECO:0000313" key="3">
    <source>
        <dbReference type="EMBL" id="QGR16402.1"/>
    </source>
</evidence>
<reference evidence="3 4" key="1">
    <citation type="submission" date="2019-10" db="EMBL/GenBank/DDBJ databases">
        <title>Genome Sequences from Six Type Strain Members of the Archaeal Family Sulfolobaceae: Acidianus ambivalens, Acidianus infernus, Metallosphaera prunae, Stygiolobus azoricus, Sulfolobus metallicus, and Sulfurisphaera ohwakuensis.</title>
        <authorList>
            <person name="Counts J.A."/>
            <person name="Kelly R.M."/>
        </authorList>
    </citation>
    <scope>NUCLEOTIDE SEQUENCE [LARGE SCALE GENOMIC DNA]</scope>
    <source>
        <strain evidence="3 4">TA-1</strain>
    </source>
</reference>
<dbReference type="SUPFAM" id="SSF53098">
    <property type="entry name" value="Ribonuclease H-like"/>
    <property type="match status" value="1"/>
</dbReference>
<evidence type="ECO:0000313" key="2">
    <source>
        <dbReference type="EMBL" id="MBB5254763.1"/>
    </source>
</evidence>
<keyword evidence="4" id="KW-1185">Reference proteome</keyword>
<keyword evidence="3" id="KW-0548">Nucleotidyltransferase</keyword>
<keyword evidence="2" id="KW-0378">Hydrolase</keyword>
<dbReference type="GeneID" id="42800318"/>
<accession>A0A650CF52</accession>
<dbReference type="InterPro" id="IPR036397">
    <property type="entry name" value="RNaseH_sf"/>
</dbReference>
<dbReference type="InterPro" id="IPR012337">
    <property type="entry name" value="RNaseH-like_sf"/>
</dbReference>
<keyword evidence="3" id="KW-0695">RNA-directed DNA polymerase</keyword>
<name>A0A650CF52_SULOH</name>
<feature type="domain" description="RNase H type-1" evidence="1">
    <location>
        <begin position="1"/>
        <end position="140"/>
    </location>
</feature>
<dbReference type="Pfam" id="PF13456">
    <property type="entry name" value="RVT_3"/>
    <property type="match status" value="1"/>
</dbReference>
<dbReference type="Gene3D" id="3.30.420.10">
    <property type="entry name" value="Ribonuclease H-like superfamily/Ribonuclease H"/>
    <property type="match status" value="1"/>
</dbReference>
<evidence type="ECO:0000313" key="4">
    <source>
        <dbReference type="Proteomes" id="UP000427373"/>
    </source>
</evidence>
<reference evidence="2 5" key="2">
    <citation type="submission" date="2020-08" db="EMBL/GenBank/DDBJ databases">
        <title>Genomic Encyclopedia of Type Strains, Phase IV (KMG-IV): sequencing the most valuable type-strain genomes for metagenomic binning, comparative biology and taxonomic classification.</title>
        <authorList>
            <person name="Goeker M."/>
        </authorList>
    </citation>
    <scope>NUCLEOTIDE SEQUENCE [LARGE SCALE GENOMIC DNA]</scope>
    <source>
        <strain evidence="2 5">DSM 12421</strain>
    </source>
</reference>
<dbReference type="EC" id="3.1.26.4" evidence="2"/>
<dbReference type="PROSITE" id="PS50879">
    <property type="entry name" value="RNASE_H_1"/>
    <property type="match status" value="1"/>
</dbReference>
<evidence type="ECO:0000313" key="5">
    <source>
        <dbReference type="Proteomes" id="UP000582213"/>
    </source>
</evidence>
<dbReference type="OrthoDB" id="52651at2157"/>
<dbReference type="Proteomes" id="UP000427373">
    <property type="component" value="Chromosome"/>
</dbReference>
<gene>
    <name evidence="3" type="ORF">D1869_03685</name>
    <name evidence="2" type="ORF">HNQ62_002537</name>
</gene>
<dbReference type="PANTHER" id="PTHR46387">
    <property type="entry name" value="POLYNUCLEOTIDYL TRANSFERASE, RIBONUCLEASE H-LIKE SUPERFAMILY PROTEIN"/>
    <property type="match status" value="1"/>
</dbReference>
<dbReference type="GO" id="GO:0004523">
    <property type="term" value="F:RNA-DNA hybrid ribonuclease activity"/>
    <property type="evidence" value="ECO:0007669"/>
    <property type="project" value="UniProtKB-EC"/>
</dbReference>
<evidence type="ECO:0000259" key="1">
    <source>
        <dbReference type="PROSITE" id="PS50879"/>
    </source>
</evidence>
<dbReference type="InterPro" id="IPR053576">
    <property type="entry name" value="RNase_HI-like"/>
</dbReference>
<dbReference type="InterPro" id="IPR002156">
    <property type="entry name" value="RNaseH_domain"/>
</dbReference>
<dbReference type="EMBL" id="CP045484">
    <property type="protein sequence ID" value="QGR16402.1"/>
    <property type="molecule type" value="Genomic_DNA"/>
</dbReference>